<dbReference type="Proteomes" id="UP000253934">
    <property type="component" value="Unassembled WGS sequence"/>
</dbReference>
<protein>
    <recommendedName>
        <fullName evidence="3">Methylglyoxal synthase</fullName>
    </recommendedName>
</protein>
<sequence length="64" mass="7283">MPNFFKKVTIPNKKRIVLIAHDSKKKELIDWVNINCKVIPFSGQYAMNLGVHIEGLSNGKEEIS</sequence>
<organism evidence="1 2">
    <name type="scientific">Spirobacillus cienkowskii</name>
    <dbReference type="NCBI Taxonomy" id="495820"/>
    <lineage>
        <taxon>Bacteria</taxon>
        <taxon>Pseudomonadati</taxon>
        <taxon>Bdellovibrionota</taxon>
        <taxon>Oligoflexia</taxon>
        <taxon>Silvanigrellales</taxon>
        <taxon>Spirobacillus</taxon>
    </lineage>
</organism>
<keyword evidence="2" id="KW-1185">Reference proteome</keyword>
<reference evidence="1" key="1">
    <citation type="submission" date="2018-04" db="EMBL/GenBank/DDBJ databases">
        <title>Draft genome sequence of the Candidatus Spirobacillus cienkowskii, a pathogen of freshwater Daphnia species, reconstructed from hemolymph metagenomic reads.</title>
        <authorList>
            <person name="Bresciani L."/>
            <person name="Lemos L.N."/>
            <person name="Wale N."/>
            <person name="Lin J.Y."/>
            <person name="Fernandes G.R."/>
            <person name="Duffy M.A."/>
            <person name="Rodrigues J.M."/>
        </authorList>
    </citation>
    <scope>NUCLEOTIDE SEQUENCE [LARGE SCALE GENOMIC DNA]</scope>
    <source>
        <strain evidence="1">Binning01</strain>
    </source>
</reference>
<evidence type="ECO:0000313" key="2">
    <source>
        <dbReference type="Proteomes" id="UP000253934"/>
    </source>
</evidence>
<accession>A0A369KR97</accession>
<comment type="caution">
    <text evidence="1">The sequence shown here is derived from an EMBL/GenBank/DDBJ whole genome shotgun (WGS) entry which is preliminary data.</text>
</comment>
<dbReference type="Gene3D" id="3.40.50.1380">
    <property type="entry name" value="Methylglyoxal synthase-like domain"/>
    <property type="match status" value="1"/>
</dbReference>
<evidence type="ECO:0000313" key="1">
    <source>
        <dbReference type="EMBL" id="RDB35235.1"/>
    </source>
</evidence>
<name>A0A369KR97_9BACT</name>
<dbReference type="SUPFAM" id="SSF52335">
    <property type="entry name" value="Methylglyoxal synthase-like"/>
    <property type="match status" value="1"/>
</dbReference>
<dbReference type="AlphaFoldDB" id="A0A369KR97"/>
<proteinExistence type="predicted"/>
<gene>
    <name evidence="1" type="ORF">DCC88_11120</name>
</gene>
<evidence type="ECO:0008006" key="3">
    <source>
        <dbReference type="Google" id="ProtNLM"/>
    </source>
</evidence>
<dbReference type="InterPro" id="IPR036914">
    <property type="entry name" value="MGS-like_dom_sf"/>
</dbReference>
<dbReference type="EMBL" id="QOVW01000094">
    <property type="protein sequence ID" value="RDB35235.1"/>
    <property type="molecule type" value="Genomic_DNA"/>
</dbReference>